<name>A0A4Q5C940_9FIRM</name>
<sequence>MSGWIKIHRDILYHEIWSDKPFSKGQAWIDLILLANHSDNKCMVGNKVEEVKRGSFITSELKLMDRWGWGRKKVQLFLKFLESESMIVRSANNKRTAITIVNYDVYQYQGTSKEQQKNNKGTSKAHKQERKNEKNVRNYNNFERRKYDMDSLESKLMEVNMNGKINKA</sequence>
<reference evidence="2 3" key="1">
    <citation type="journal article" date="2019" name="Science, e1252229">
        <title>Invertible promoters mediate bacterial phase variation, antibiotic resistance, and host adaptation in the gut.</title>
        <authorList>
            <person name="Jiang X."/>
            <person name="Hall A.B."/>
            <person name="Arthur T.D."/>
            <person name="Plichta D.R."/>
            <person name="Covington C.T."/>
            <person name="Poyet M."/>
            <person name="Crothers J."/>
            <person name="Moses P.L."/>
            <person name="Tolonen A.C."/>
            <person name="Vlamakis H."/>
            <person name="Alm E.J."/>
            <person name="Xavier R.J."/>
        </authorList>
    </citation>
    <scope>NUCLEOTIDE SEQUENCE [LARGE SCALE GENOMIC DNA]</scope>
    <source>
        <strain evidence="3">aa_0143</strain>
    </source>
</reference>
<feature type="compositionally biased region" description="Polar residues" evidence="1">
    <location>
        <begin position="111"/>
        <end position="122"/>
    </location>
</feature>
<dbReference type="EMBL" id="RCYR01000009">
    <property type="protein sequence ID" value="RYS80464.1"/>
    <property type="molecule type" value="Genomic_DNA"/>
</dbReference>
<gene>
    <name evidence="2" type="ORF">EAI93_06320</name>
</gene>
<evidence type="ECO:0000313" key="2">
    <source>
        <dbReference type="EMBL" id="RYS80464.1"/>
    </source>
</evidence>
<protein>
    <recommendedName>
        <fullName evidence="4">DNA replication protein DnaD</fullName>
    </recommendedName>
</protein>
<dbReference type="RefSeq" id="WP_129794829.1">
    <property type="nucleotide sequence ID" value="NZ_DBGDSH010000058.1"/>
</dbReference>
<dbReference type="AlphaFoldDB" id="A0A4Q5C940"/>
<evidence type="ECO:0000313" key="3">
    <source>
        <dbReference type="Proteomes" id="UP000292665"/>
    </source>
</evidence>
<dbReference type="Proteomes" id="UP000292665">
    <property type="component" value="Unassembled WGS sequence"/>
</dbReference>
<evidence type="ECO:0008006" key="4">
    <source>
        <dbReference type="Google" id="ProtNLM"/>
    </source>
</evidence>
<feature type="region of interest" description="Disordered" evidence="1">
    <location>
        <begin position="111"/>
        <end position="138"/>
    </location>
</feature>
<evidence type="ECO:0000256" key="1">
    <source>
        <dbReference type="SAM" id="MobiDB-lite"/>
    </source>
</evidence>
<proteinExistence type="predicted"/>
<organism evidence="2 3">
    <name type="scientific">[Ruminococcus] torques</name>
    <dbReference type="NCBI Taxonomy" id="33039"/>
    <lineage>
        <taxon>Bacteria</taxon>
        <taxon>Bacillati</taxon>
        <taxon>Bacillota</taxon>
        <taxon>Clostridia</taxon>
        <taxon>Lachnospirales</taxon>
        <taxon>Lachnospiraceae</taxon>
        <taxon>Mediterraneibacter</taxon>
    </lineage>
</organism>
<comment type="caution">
    <text evidence="2">The sequence shown here is derived from an EMBL/GenBank/DDBJ whole genome shotgun (WGS) entry which is preliminary data.</text>
</comment>
<accession>A0A4Q5C940</accession>